<dbReference type="PROSITE" id="PS51257">
    <property type="entry name" value="PROKAR_LIPOPROTEIN"/>
    <property type="match status" value="1"/>
</dbReference>
<comment type="subcellular location">
    <subcellularLocation>
        <location evidence="1">Cell envelope</location>
    </subcellularLocation>
</comment>
<dbReference type="PROSITE" id="PS51352">
    <property type="entry name" value="THIOREDOXIN_2"/>
    <property type="match status" value="1"/>
</dbReference>
<evidence type="ECO:0000256" key="3">
    <source>
        <dbReference type="ARBA" id="ARBA00023157"/>
    </source>
</evidence>
<dbReference type="InterPro" id="IPR036249">
    <property type="entry name" value="Thioredoxin-like_sf"/>
</dbReference>
<reference evidence="7 8" key="1">
    <citation type="submission" date="2022-05" db="EMBL/GenBank/DDBJ databases">
        <authorList>
            <person name="Park J.-S."/>
        </authorList>
    </citation>
    <scope>NUCLEOTIDE SEQUENCE [LARGE SCALE GENOMIC DNA]</scope>
    <source>
        <strain evidence="7 8">2012CJ34-2</strain>
    </source>
</reference>
<feature type="signal peptide" evidence="5">
    <location>
        <begin position="1"/>
        <end position="28"/>
    </location>
</feature>
<sequence length="165" mass="18116">MRSAFPKRLWFLFLGVLFLSGCSQEVQLEDFHGNPLHLKAKDQSWLVVNYWATWCDPCREEVPELNALAAADNGIRVWGVDFDNASPPAHLADLDDNVSLLGINFPVVSPVSVADLGIDLPPVLPATYILDAQGQLKKKLLGPQTQKGLEQAVAELAAELKAEQK</sequence>
<feature type="chain" id="PRO_5046900006" evidence="5">
    <location>
        <begin position="29"/>
        <end position="165"/>
    </location>
</feature>
<dbReference type="Gene3D" id="3.40.30.10">
    <property type="entry name" value="Glutaredoxin"/>
    <property type="match status" value="1"/>
</dbReference>
<feature type="domain" description="Thioredoxin" evidence="6">
    <location>
        <begin position="17"/>
        <end position="158"/>
    </location>
</feature>
<evidence type="ECO:0000256" key="4">
    <source>
        <dbReference type="ARBA" id="ARBA00023284"/>
    </source>
</evidence>
<evidence type="ECO:0000256" key="5">
    <source>
        <dbReference type="SAM" id="SignalP"/>
    </source>
</evidence>
<keyword evidence="2" id="KW-0201">Cytochrome c-type biogenesis</keyword>
<evidence type="ECO:0000256" key="2">
    <source>
        <dbReference type="ARBA" id="ARBA00022748"/>
    </source>
</evidence>
<dbReference type="InterPro" id="IPR013766">
    <property type="entry name" value="Thioredoxin_domain"/>
</dbReference>
<proteinExistence type="predicted"/>
<dbReference type="PANTHER" id="PTHR42852:SF6">
    <property type="entry name" value="THIOL:DISULFIDE INTERCHANGE PROTEIN DSBE"/>
    <property type="match status" value="1"/>
</dbReference>
<dbReference type="PANTHER" id="PTHR42852">
    <property type="entry name" value="THIOL:DISULFIDE INTERCHANGE PROTEIN DSBE"/>
    <property type="match status" value="1"/>
</dbReference>
<evidence type="ECO:0000313" key="8">
    <source>
        <dbReference type="Proteomes" id="UP001203338"/>
    </source>
</evidence>
<evidence type="ECO:0000256" key="1">
    <source>
        <dbReference type="ARBA" id="ARBA00004196"/>
    </source>
</evidence>
<dbReference type="Pfam" id="PF00578">
    <property type="entry name" value="AhpC-TSA"/>
    <property type="match status" value="1"/>
</dbReference>
<gene>
    <name evidence="7" type="ORF">M3P05_12155</name>
</gene>
<dbReference type="EMBL" id="JAMFLX010000015">
    <property type="protein sequence ID" value="MCL6270679.1"/>
    <property type="molecule type" value="Genomic_DNA"/>
</dbReference>
<evidence type="ECO:0000313" key="7">
    <source>
        <dbReference type="EMBL" id="MCL6270679.1"/>
    </source>
</evidence>
<evidence type="ECO:0000259" key="6">
    <source>
        <dbReference type="PROSITE" id="PS51352"/>
    </source>
</evidence>
<keyword evidence="4" id="KW-0676">Redox-active center</keyword>
<dbReference type="InterPro" id="IPR000866">
    <property type="entry name" value="AhpC/TSA"/>
</dbReference>
<comment type="caution">
    <text evidence="7">The sequence shown here is derived from an EMBL/GenBank/DDBJ whole genome shotgun (WGS) entry which is preliminary data.</text>
</comment>
<dbReference type="InterPro" id="IPR050553">
    <property type="entry name" value="Thioredoxin_ResA/DsbE_sf"/>
</dbReference>
<dbReference type="Proteomes" id="UP001203338">
    <property type="component" value="Unassembled WGS sequence"/>
</dbReference>
<name>A0ABT0PH19_9GAMM</name>
<dbReference type="RefSeq" id="WP_249699941.1">
    <property type="nucleotide sequence ID" value="NZ_JAMFLX010000015.1"/>
</dbReference>
<dbReference type="CDD" id="cd02966">
    <property type="entry name" value="TlpA_like_family"/>
    <property type="match status" value="1"/>
</dbReference>
<keyword evidence="8" id="KW-1185">Reference proteome</keyword>
<accession>A0ABT0PH19</accession>
<keyword evidence="3" id="KW-1015">Disulfide bond</keyword>
<dbReference type="SUPFAM" id="SSF52833">
    <property type="entry name" value="Thioredoxin-like"/>
    <property type="match status" value="1"/>
</dbReference>
<keyword evidence="5" id="KW-0732">Signal</keyword>
<organism evidence="7 8">
    <name type="scientific">Parendozoicomonas callyspongiae</name>
    <dbReference type="NCBI Taxonomy" id="2942213"/>
    <lineage>
        <taxon>Bacteria</taxon>
        <taxon>Pseudomonadati</taxon>
        <taxon>Pseudomonadota</taxon>
        <taxon>Gammaproteobacteria</taxon>
        <taxon>Oceanospirillales</taxon>
        <taxon>Endozoicomonadaceae</taxon>
        <taxon>Parendozoicomonas</taxon>
    </lineage>
</organism>
<protein>
    <submittedName>
        <fullName evidence="7">TlpA family protein disulfide reductase</fullName>
    </submittedName>
</protein>